<dbReference type="InterPro" id="IPR050108">
    <property type="entry name" value="CDK"/>
</dbReference>
<keyword evidence="5" id="KW-0547">Nucleotide-binding</keyword>
<dbReference type="PROSITE" id="PS50011">
    <property type="entry name" value="PROTEIN_KINASE_DOM"/>
    <property type="match status" value="1"/>
</dbReference>
<dbReference type="PANTHER" id="PTHR24056:SF107">
    <property type="entry name" value="CYCLIN-DEPENDENT KINASE 11A-RELATED"/>
    <property type="match status" value="1"/>
</dbReference>
<dbReference type="GO" id="GO:0007346">
    <property type="term" value="P:regulation of mitotic cell cycle"/>
    <property type="evidence" value="ECO:0007669"/>
    <property type="project" value="TreeGrafter"/>
</dbReference>
<dbReference type="AlphaFoldDB" id="A0A498S6W8"/>
<keyword evidence="3" id="KW-0723">Serine/threonine-protein kinase</keyword>
<feature type="compositionally biased region" description="Basic and acidic residues" evidence="10">
    <location>
        <begin position="255"/>
        <end position="278"/>
    </location>
</feature>
<feature type="compositionally biased region" description="Basic and acidic residues" evidence="10">
    <location>
        <begin position="70"/>
        <end position="83"/>
    </location>
</feature>
<evidence type="ECO:0000256" key="10">
    <source>
        <dbReference type="SAM" id="MobiDB-lite"/>
    </source>
</evidence>
<reference evidence="12 13" key="1">
    <citation type="submission" date="2018-08" db="EMBL/GenBank/DDBJ databases">
        <authorList>
            <person name="Laetsch R D."/>
            <person name="Stevens L."/>
            <person name="Kumar S."/>
            <person name="Blaxter L. M."/>
        </authorList>
    </citation>
    <scope>NUCLEOTIDE SEQUENCE [LARGE SCALE GENOMIC DNA]</scope>
</reference>
<dbReference type="InterPro" id="IPR045267">
    <property type="entry name" value="CDK11/PITSLRE_STKc"/>
</dbReference>
<comment type="similarity">
    <text evidence="1">Belongs to the protein kinase superfamily. CMGC Ser/Thr protein kinase family. CDC2/CDKX subfamily.</text>
</comment>
<keyword evidence="13" id="KW-1185">Reference proteome</keyword>
<evidence type="ECO:0000256" key="6">
    <source>
        <dbReference type="ARBA" id="ARBA00022777"/>
    </source>
</evidence>
<sequence>MNSPSDDGQYTDTDREEGAIDDDKKSSEDSISVERISVSCNSSDLNGRNTEVEKRRQEHSSSSSSDVEGEEARLRQKLLERRSVLSSSSVLKREVIEVDRGNTSSVSVTITNIDKKSKSKMQSISPKTKKSSKPTSNVNGSSDDEEMFSIQPKESIVKQRSHSARLHEYRERGGPGDKIRKPEKTRDEKHWHKERKHDKHFHSDYANRDYDSREIHKRHVSGKHQQPREHESRLTGRVVLPDSKSAQKLSSMKMSYKERENHGESKIERLHHGKDANKSRSPRKREANISPKRGGVLLEAELPSKKMHMEKTDGTAMEVIATSATDNAGKTVEKKMQEVHAETYSNKFDQAISADEMQEEQPSILQNATPVGPSKYSKFDSDPEDEQEEKGESKLPDAKDKTEMVVDSASDVESDVILRDLDEDSMDLLDFDEEQMANLSPETRTRLEEEQQKRLIAKLPVYYPGISGCRNVAEFECLNRIEEGTFGVVYRAKEKKTDEIVALKRLKMEKEKEGFPITSLREINMLLKAGNHPNIVNVREIVIGSNMDKIYLVMEYVEHDMKSLMDTMHSRGKRFRTGEVKTLLHQLLSGVAHMHDEWILHRDLKTSNLLLSHKGILKIGDFGLSREFGDPLKPYTPIVVTLWYRAPELLLGVKEYSTAVDMWSCGCIFAEFVKLKPLFPGKGEMDQINKIFTDLGTPDDNIWPGYSSLPGPRKTTFEHHDTGELEKKFPTSLIDERGLEFIKELLTYDPAKRISAHEALAHDWFERYPPPTPPEMFPTWPAKSELGKSVVKTPITKPSSSKEVQNAKLYKELKVEPKKEASTSFALKFDVAPKFSK</sequence>
<dbReference type="GO" id="GO:0040019">
    <property type="term" value="P:positive regulation of embryonic development"/>
    <property type="evidence" value="ECO:0007669"/>
    <property type="project" value="UniProtKB-ARBA"/>
</dbReference>
<comment type="catalytic activity">
    <reaction evidence="8">
        <text>L-threonyl-[protein] + ATP = O-phospho-L-threonyl-[protein] + ADP + H(+)</text>
        <dbReference type="Rhea" id="RHEA:46608"/>
        <dbReference type="Rhea" id="RHEA-COMP:11060"/>
        <dbReference type="Rhea" id="RHEA-COMP:11605"/>
        <dbReference type="ChEBI" id="CHEBI:15378"/>
        <dbReference type="ChEBI" id="CHEBI:30013"/>
        <dbReference type="ChEBI" id="CHEBI:30616"/>
        <dbReference type="ChEBI" id="CHEBI:61977"/>
        <dbReference type="ChEBI" id="CHEBI:456216"/>
        <dbReference type="EC" id="2.7.11.22"/>
    </reaction>
</comment>
<dbReference type="Pfam" id="PF00069">
    <property type="entry name" value="Pkinase"/>
    <property type="match status" value="1"/>
</dbReference>
<accession>A0A498S6W8</accession>
<comment type="catalytic activity">
    <reaction evidence="9">
        <text>L-seryl-[protein] + ATP = O-phospho-L-seryl-[protein] + ADP + H(+)</text>
        <dbReference type="Rhea" id="RHEA:17989"/>
        <dbReference type="Rhea" id="RHEA-COMP:9863"/>
        <dbReference type="Rhea" id="RHEA-COMP:11604"/>
        <dbReference type="ChEBI" id="CHEBI:15378"/>
        <dbReference type="ChEBI" id="CHEBI:29999"/>
        <dbReference type="ChEBI" id="CHEBI:30616"/>
        <dbReference type="ChEBI" id="CHEBI:83421"/>
        <dbReference type="ChEBI" id="CHEBI:456216"/>
        <dbReference type="EC" id="2.7.11.22"/>
    </reaction>
</comment>
<feature type="region of interest" description="Disordered" evidence="10">
    <location>
        <begin position="1"/>
        <end position="306"/>
    </location>
</feature>
<feature type="compositionally biased region" description="Basic and acidic residues" evidence="10">
    <location>
        <begin position="12"/>
        <end position="28"/>
    </location>
</feature>
<organism evidence="12 13">
    <name type="scientific">Acanthocheilonema viteae</name>
    <name type="common">Filarial nematode worm</name>
    <name type="synonym">Dipetalonema viteae</name>
    <dbReference type="NCBI Taxonomy" id="6277"/>
    <lineage>
        <taxon>Eukaryota</taxon>
        <taxon>Metazoa</taxon>
        <taxon>Ecdysozoa</taxon>
        <taxon>Nematoda</taxon>
        <taxon>Chromadorea</taxon>
        <taxon>Rhabditida</taxon>
        <taxon>Spirurina</taxon>
        <taxon>Spiruromorpha</taxon>
        <taxon>Filarioidea</taxon>
        <taxon>Onchocercidae</taxon>
        <taxon>Acanthocheilonema</taxon>
    </lineage>
</organism>
<dbReference type="STRING" id="6277.A0A498S6W8"/>
<evidence type="ECO:0000256" key="8">
    <source>
        <dbReference type="ARBA" id="ARBA00047811"/>
    </source>
</evidence>
<evidence type="ECO:0000256" key="5">
    <source>
        <dbReference type="ARBA" id="ARBA00022741"/>
    </source>
</evidence>
<feature type="compositionally biased region" description="Polar residues" evidence="10">
    <location>
        <begin position="38"/>
        <end position="49"/>
    </location>
</feature>
<evidence type="ECO:0000259" key="11">
    <source>
        <dbReference type="PROSITE" id="PS50011"/>
    </source>
</evidence>
<evidence type="ECO:0000256" key="3">
    <source>
        <dbReference type="ARBA" id="ARBA00022527"/>
    </source>
</evidence>
<feature type="domain" description="Protein kinase" evidence="11">
    <location>
        <begin position="475"/>
        <end position="765"/>
    </location>
</feature>
<evidence type="ECO:0000256" key="2">
    <source>
        <dbReference type="ARBA" id="ARBA00012425"/>
    </source>
</evidence>
<evidence type="ECO:0000256" key="4">
    <source>
        <dbReference type="ARBA" id="ARBA00022679"/>
    </source>
</evidence>
<dbReference type="PROSITE" id="PS00108">
    <property type="entry name" value="PROTEIN_KINASE_ST"/>
    <property type="match status" value="1"/>
</dbReference>
<dbReference type="InterPro" id="IPR008271">
    <property type="entry name" value="Ser/Thr_kinase_AS"/>
</dbReference>
<dbReference type="Proteomes" id="UP000276991">
    <property type="component" value="Unassembled WGS sequence"/>
</dbReference>
<keyword evidence="6" id="KW-0418">Kinase</keyword>
<feature type="compositionally biased region" description="Basic and acidic residues" evidence="10">
    <location>
        <begin position="165"/>
        <end position="191"/>
    </location>
</feature>
<dbReference type="EC" id="2.7.11.22" evidence="2"/>
<protein>
    <recommendedName>
        <fullName evidence="2">cyclin-dependent kinase</fullName>
        <ecNumber evidence="2">2.7.11.22</ecNumber>
    </recommendedName>
</protein>
<evidence type="ECO:0000313" key="13">
    <source>
        <dbReference type="Proteomes" id="UP000276991"/>
    </source>
</evidence>
<feature type="compositionally biased region" description="Basic and acidic residues" evidence="10">
    <location>
        <begin position="50"/>
        <end position="59"/>
    </location>
</feature>
<dbReference type="InterPro" id="IPR011009">
    <property type="entry name" value="Kinase-like_dom_sf"/>
</dbReference>
<dbReference type="GO" id="GO:0005524">
    <property type="term" value="F:ATP binding"/>
    <property type="evidence" value="ECO:0007669"/>
    <property type="project" value="UniProtKB-KW"/>
</dbReference>
<dbReference type="GO" id="GO:0005634">
    <property type="term" value="C:nucleus"/>
    <property type="evidence" value="ECO:0007669"/>
    <property type="project" value="TreeGrafter"/>
</dbReference>
<dbReference type="CDD" id="cd07843">
    <property type="entry name" value="STKc_CDC2L1"/>
    <property type="match status" value="1"/>
</dbReference>
<gene>
    <name evidence="12" type="ORF">NAV_LOCUS3977</name>
</gene>
<feature type="compositionally biased region" description="Polar residues" evidence="10">
    <location>
        <begin position="360"/>
        <end position="369"/>
    </location>
</feature>
<evidence type="ECO:0000256" key="1">
    <source>
        <dbReference type="ARBA" id="ARBA00006485"/>
    </source>
</evidence>
<feature type="compositionally biased region" description="Basic and acidic residues" evidence="10">
    <location>
        <begin position="201"/>
        <end position="214"/>
    </location>
</feature>
<feature type="compositionally biased region" description="Polar residues" evidence="10">
    <location>
        <begin position="1"/>
        <end position="11"/>
    </location>
</feature>
<dbReference type="PANTHER" id="PTHR24056">
    <property type="entry name" value="CELL DIVISION PROTEIN KINASE"/>
    <property type="match status" value="1"/>
</dbReference>
<proteinExistence type="inferred from homology"/>
<dbReference type="GO" id="GO:0004693">
    <property type="term" value="F:cyclin-dependent protein serine/threonine kinase activity"/>
    <property type="evidence" value="ECO:0007669"/>
    <property type="project" value="UniProtKB-EC"/>
</dbReference>
<feature type="compositionally biased region" description="Polar residues" evidence="10">
    <location>
        <begin position="101"/>
        <end position="112"/>
    </location>
</feature>
<dbReference type="FunFam" id="3.30.200.20:FF:000054">
    <property type="entry name" value="Cyclin-dependent kinase 11B"/>
    <property type="match status" value="1"/>
</dbReference>
<evidence type="ECO:0000256" key="7">
    <source>
        <dbReference type="ARBA" id="ARBA00022840"/>
    </source>
</evidence>
<keyword evidence="7" id="KW-0067">ATP-binding</keyword>
<dbReference type="FunFam" id="1.10.510.10:FF:000533">
    <property type="entry name" value="cyclin-dependent kinase 10"/>
    <property type="match status" value="1"/>
</dbReference>
<dbReference type="SMART" id="SM00220">
    <property type="entry name" value="S_TKc"/>
    <property type="match status" value="1"/>
</dbReference>
<evidence type="ECO:0000256" key="9">
    <source>
        <dbReference type="ARBA" id="ARBA00048367"/>
    </source>
</evidence>
<dbReference type="SUPFAM" id="SSF56112">
    <property type="entry name" value="Protein kinase-like (PK-like)"/>
    <property type="match status" value="1"/>
</dbReference>
<feature type="compositionally biased region" description="Basic and acidic residues" evidence="10">
    <location>
        <begin position="390"/>
        <end position="403"/>
    </location>
</feature>
<feature type="compositionally biased region" description="Polar residues" evidence="10">
    <location>
        <begin position="244"/>
        <end position="253"/>
    </location>
</feature>
<dbReference type="Gene3D" id="3.30.200.20">
    <property type="entry name" value="Phosphorylase Kinase, domain 1"/>
    <property type="match status" value="1"/>
</dbReference>
<feature type="region of interest" description="Disordered" evidence="10">
    <location>
        <begin position="350"/>
        <end position="403"/>
    </location>
</feature>
<feature type="compositionally biased region" description="Basic and acidic residues" evidence="10">
    <location>
        <begin position="91"/>
        <end position="100"/>
    </location>
</feature>
<keyword evidence="4" id="KW-0808">Transferase</keyword>
<dbReference type="EMBL" id="UPTC01000553">
    <property type="protein sequence ID" value="VBB29169.1"/>
    <property type="molecule type" value="Genomic_DNA"/>
</dbReference>
<evidence type="ECO:0000313" key="12">
    <source>
        <dbReference type="EMBL" id="VBB29169.1"/>
    </source>
</evidence>
<dbReference type="OrthoDB" id="647at2759"/>
<dbReference type="InterPro" id="IPR000719">
    <property type="entry name" value="Prot_kinase_dom"/>
</dbReference>
<name>A0A498S6W8_ACAVI</name>
<dbReference type="Gene3D" id="1.10.510.10">
    <property type="entry name" value="Transferase(Phosphotransferase) domain 1"/>
    <property type="match status" value="1"/>
</dbReference>